<dbReference type="Pfam" id="PF09826">
    <property type="entry name" value="Beta_propel"/>
    <property type="match status" value="1"/>
</dbReference>
<proteinExistence type="predicted"/>
<dbReference type="InterPro" id="IPR019198">
    <property type="entry name" value="Beta_propeller_containing"/>
</dbReference>
<keyword evidence="2" id="KW-1185">Reference proteome</keyword>
<evidence type="ECO:0000313" key="1">
    <source>
        <dbReference type="EMBL" id="NYR15323.1"/>
    </source>
</evidence>
<sequence>MIGLFMAKVQLAALAFTITALIFLLYSLSVPSVPQSPPPAGAPPAVSGGIKSLRNFSSYEELVRFVSLVAEAEVAYGYVPFAVAPAVAWTAVPVAAQVAGDSARRVFSTTNVQVAGVDELDIVKTDGRIIAVASGERVYLIDASARRLISAIKPNGTAEGLFLWGGVLAVVTVRYPIGGGAVASTALEIYDISDPHAPAARGAVVYSGTLVGARMINGTVYLVLSTPARPEGVPRVNGAPIRPERVYLVDPLPTSFTTVAAVDLNSGKMGEVSLLISQATWIYMSATRLYVASSGSPYAEALAKALGILADVAPGEVGASIKSELQRGNLTGALKIARSYIASLPAAEAEEVLRRVSTALSAYVFNETTRIHVFSVRGVDVAYQGYVDLQGRVLDQFSLEEYKGYLIVATTASNYTASLVEPKPILPPIPTTDVGINVLECTGSQCSERRVVIRPPPSPPYWPPVFDVVITPKGESLNNVFVVSPAELRVVGRLGGLAKGERIYAARLIGDLFFLVTFRQVDPLYAVDVSNPEKPAVLGFLKIPGYSEYLHPLGGGMLLGVGVEDGSLKVSLFDASNPRDIKEVAYVKMEGSRSPALFDHHAFTIRPDKRLVMIPVTAGHYGIPAGIAAISFSEGLKLLYLMEHWGAVRSLYVNNTVFTIATDSVKMFDIDTFKELAEIPLR</sequence>
<dbReference type="Proteomes" id="UP000554766">
    <property type="component" value="Unassembled WGS sequence"/>
</dbReference>
<name>A0A7L4P9H8_9CREN</name>
<dbReference type="InterPro" id="IPR011047">
    <property type="entry name" value="Quinoprotein_ADH-like_sf"/>
</dbReference>
<accession>A0A7L4P9H8</accession>
<gene>
    <name evidence="1" type="ORF">HC235_05040</name>
</gene>
<evidence type="ECO:0008006" key="3">
    <source>
        <dbReference type="Google" id="ProtNLM"/>
    </source>
</evidence>
<evidence type="ECO:0000313" key="2">
    <source>
        <dbReference type="Proteomes" id="UP000554766"/>
    </source>
</evidence>
<dbReference type="SUPFAM" id="SSF50998">
    <property type="entry name" value="Quinoprotein alcohol dehydrogenase-like"/>
    <property type="match status" value="1"/>
</dbReference>
<dbReference type="AlphaFoldDB" id="A0A7L4P9H8"/>
<protein>
    <recommendedName>
        <fullName evidence="3">Beta propeller domain protein</fullName>
    </recommendedName>
</protein>
<reference evidence="1 2" key="1">
    <citation type="journal article" date="2020" name="Nat. Commun.">
        <title>The structures of two archaeal type IV pili illuminate evolutionary relationships.</title>
        <authorList>
            <person name="Wang F."/>
            <person name="Baquero D.P."/>
            <person name="Su Z."/>
            <person name="Beltran L.C."/>
            <person name="Prangishvili D."/>
            <person name="Krupovic M."/>
            <person name="Egelman E.H."/>
        </authorList>
    </citation>
    <scope>NUCLEOTIDE SEQUENCE [LARGE SCALE GENOMIC DNA]</scope>
    <source>
        <strain evidence="1 2">2GA</strain>
    </source>
</reference>
<comment type="caution">
    <text evidence="1">The sequence shown here is derived from an EMBL/GenBank/DDBJ whole genome shotgun (WGS) entry which is preliminary data.</text>
</comment>
<dbReference type="EMBL" id="JAAVJF010000002">
    <property type="protein sequence ID" value="NYR15323.1"/>
    <property type="molecule type" value="Genomic_DNA"/>
</dbReference>
<organism evidence="1 2">
    <name type="scientific">Pyrobaculum arsenaticum</name>
    <dbReference type="NCBI Taxonomy" id="121277"/>
    <lineage>
        <taxon>Archaea</taxon>
        <taxon>Thermoproteota</taxon>
        <taxon>Thermoprotei</taxon>
        <taxon>Thermoproteales</taxon>
        <taxon>Thermoproteaceae</taxon>
        <taxon>Pyrobaculum</taxon>
    </lineage>
</organism>